<accession>A0ABZ2K2J2</accession>
<feature type="compositionally biased region" description="Basic and acidic residues" evidence="1">
    <location>
        <begin position="216"/>
        <end position="240"/>
    </location>
</feature>
<feature type="compositionally biased region" description="Polar residues" evidence="1">
    <location>
        <begin position="196"/>
        <end position="209"/>
    </location>
</feature>
<protein>
    <recommendedName>
        <fullName evidence="4">Intein C-terminal splicing domain-containing protein</fullName>
    </recommendedName>
</protein>
<dbReference type="InterPro" id="IPR036844">
    <property type="entry name" value="Hint_dom_sf"/>
</dbReference>
<feature type="compositionally biased region" description="Basic and acidic residues" evidence="1">
    <location>
        <begin position="178"/>
        <end position="194"/>
    </location>
</feature>
<organism evidence="2 3">
    <name type="scientific">Pendulispora brunnea</name>
    <dbReference type="NCBI Taxonomy" id="2905690"/>
    <lineage>
        <taxon>Bacteria</taxon>
        <taxon>Pseudomonadati</taxon>
        <taxon>Myxococcota</taxon>
        <taxon>Myxococcia</taxon>
        <taxon>Myxococcales</taxon>
        <taxon>Sorangiineae</taxon>
        <taxon>Pendulisporaceae</taxon>
        <taxon>Pendulispora</taxon>
    </lineage>
</organism>
<dbReference type="Pfam" id="PF07591">
    <property type="entry name" value="PT-HINT"/>
    <property type="match status" value="1"/>
</dbReference>
<feature type="region of interest" description="Disordered" evidence="1">
    <location>
        <begin position="305"/>
        <end position="329"/>
    </location>
</feature>
<evidence type="ECO:0008006" key="4">
    <source>
        <dbReference type="Google" id="ProtNLM"/>
    </source>
</evidence>
<evidence type="ECO:0000313" key="2">
    <source>
        <dbReference type="EMBL" id="WXA91583.1"/>
    </source>
</evidence>
<evidence type="ECO:0000256" key="1">
    <source>
        <dbReference type="SAM" id="MobiDB-lite"/>
    </source>
</evidence>
<feature type="compositionally biased region" description="Polar residues" evidence="1">
    <location>
        <begin position="248"/>
        <end position="258"/>
    </location>
</feature>
<dbReference type="CDD" id="cd00081">
    <property type="entry name" value="Hint"/>
    <property type="match status" value="1"/>
</dbReference>
<keyword evidence="3" id="KW-1185">Reference proteome</keyword>
<dbReference type="Gene3D" id="2.170.16.10">
    <property type="entry name" value="Hedgehog/Intein (Hint) domain"/>
    <property type="match status" value="1"/>
</dbReference>
<dbReference type="EMBL" id="CP089982">
    <property type="protein sequence ID" value="WXA91583.1"/>
    <property type="molecule type" value="Genomic_DNA"/>
</dbReference>
<feature type="compositionally biased region" description="Low complexity" evidence="1">
    <location>
        <begin position="137"/>
        <end position="150"/>
    </location>
</feature>
<dbReference type="SUPFAM" id="SSF51294">
    <property type="entry name" value="Hedgehog/intein (Hint) domain"/>
    <property type="match status" value="1"/>
</dbReference>
<evidence type="ECO:0000313" key="3">
    <source>
        <dbReference type="Proteomes" id="UP001379533"/>
    </source>
</evidence>
<gene>
    <name evidence="2" type="ORF">LZC95_34630</name>
</gene>
<feature type="region of interest" description="Disordered" evidence="1">
    <location>
        <begin position="136"/>
        <end position="260"/>
    </location>
</feature>
<dbReference type="Proteomes" id="UP001379533">
    <property type="component" value="Chromosome"/>
</dbReference>
<proteinExistence type="predicted"/>
<sequence>MATPWGERPIEELAPGDMVLARGESDSAVSARPVLKTFVRGTSSLVDVRVEALDGNRESIRSTPEHPYFTLDRGWVHAGGLTVNEPLVDSSGREARVTNVAPLPLEALVYNVEVDIDHTYFVGHSAVWVHNQCTTRGGPSAGPAPSAGSSKSGGGSKKRPAPDDDDDEGNGKGKRPKFWTDTEKKVVDKAEKDANGNPTCPTCGTSIDPNQKIPLTKKDGSPQLKKDGTQKERRPFDIDHTYAPGAQTPDTKNGTWAQRQEEIDKVIEKAKQDGKPLSEKEIKDLKNEAYNSNVRFQCPSCNISHQYEDHTGYKPGVVTSGTKKGGKKK</sequence>
<reference evidence="2 3" key="1">
    <citation type="submission" date="2021-12" db="EMBL/GenBank/DDBJ databases">
        <title>Discovery of the Pendulisporaceae a myxobacterial family with distinct sporulation behavior and unique specialized metabolism.</title>
        <authorList>
            <person name="Garcia R."/>
            <person name="Popoff A."/>
            <person name="Bader C.D."/>
            <person name="Loehr J."/>
            <person name="Walesch S."/>
            <person name="Walt C."/>
            <person name="Boldt J."/>
            <person name="Bunk B."/>
            <person name="Haeckl F.J.F.P.J."/>
            <person name="Gunesch A.P."/>
            <person name="Birkelbach J."/>
            <person name="Nuebel U."/>
            <person name="Pietschmann T."/>
            <person name="Bach T."/>
            <person name="Mueller R."/>
        </authorList>
    </citation>
    <scope>NUCLEOTIDE SEQUENCE [LARGE SCALE GENOMIC DNA]</scope>
    <source>
        <strain evidence="2 3">MSr12523</strain>
    </source>
</reference>
<name>A0ABZ2K2J2_9BACT</name>